<sequence length="382" mass="41845">MSDPRHQVLIVGGGAAGLSVAVRVSSDAVLVSASPRPGWPPHCTGLISPETLKLLSAHEAVSDTYRGAVFLDARLREVCRVERRRVLAYRVNRPLMEEVFAEEARARGVRMMFSKPVVHVDWLTGCAMLADGGRICGERVVLAPGYSPRFAMLFGAERCERLYGVEVRVVLARRMLDDVFYTIHGSIYTPEFFAWIVPVNAGREALIGLAARNKPLERLAALLDDLARRGVADYTRVVSRRNGIIVMGPAAKRITRGKLVGLGDVLCASKPFTGGGLYAISRLASLVAGYADNTIAYGELDAAWRLLRRELLLQRKLTKLLRVLLSSSLTKLVLAPICEAGSRGLCSLDYDRHSSAVSCLWKLYRLWGGGRVAEARAAEENS</sequence>
<dbReference type="SUPFAM" id="SSF51905">
    <property type="entry name" value="FAD/NAD(P)-binding domain"/>
    <property type="match status" value="1"/>
</dbReference>
<evidence type="ECO:0000313" key="1">
    <source>
        <dbReference type="EMBL" id="ABM79962.1"/>
    </source>
</evidence>
<reference evidence="1 2" key="1">
    <citation type="journal article" date="2007" name="Archaea">
        <title>The genome of Hyperthermus butylicus: a sulfur-reducing, peptide fermenting, neutrophilic Crenarchaeote growing up to 108 degrees C.</title>
        <authorList>
            <person name="Brugger K."/>
            <person name="Chen L."/>
            <person name="Stark M."/>
            <person name="Zibat A."/>
            <person name="Redder P."/>
            <person name="Ruepp A."/>
            <person name="Awayez M."/>
            <person name="She Q."/>
            <person name="Garrett R.A."/>
            <person name="Klenk H.P."/>
        </authorList>
    </citation>
    <scope>NUCLEOTIDE SEQUENCE [LARGE SCALE GENOMIC DNA]</scope>
    <source>
        <strain evidence="2">DSM 5456 / JCM 9403 / PLM1-5</strain>
    </source>
</reference>
<dbReference type="Pfam" id="PF05834">
    <property type="entry name" value="Lycopene_cycl"/>
    <property type="match status" value="1"/>
</dbReference>
<gene>
    <name evidence="1" type="ordered locus">Hbut_0087</name>
</gene>
<accession>A2BJ01</accession>
<protein>
    <submittedName>
        <fullName evidence="1">Dehydrogenase (Flavoprotein), FixC</fullName>
    </submittedName>
</protein>
<proteinExistence type="predicted"/>
<dbReference type="GeneID" id="4782230"/>
<dbReference type="InterPro" id="IPR050407">
    <property type="entry name" value="Geranylgeranyl_reductase"/>
</dbReference>
<dbReference type="PANTHER" id="PTHR42685:SF21">
    <property type="entry name" value="DEHYDROGENASE (FLAVOPROTEIN)-LIKE PROTEIN"/>
    <property type="match status" value="1"/>
</dbReference>
<keyword evidence="2" id="KW-1185">Reference proteome</keyword>
<evidence type="ECO:0000313" key="2">
    <source>
        <dbReference type="Proteomes" id="UP000002593"/>
    </source>
</evidence>
<dbReference type="KEGG" id="hbu:Hbut_0087"/>
<dbReference type="eggNOG" id="arCOG00570">
    <property type="taxonomic scope" value="Archaea"/>
</dbReference>
<dbReference type="Gene3D" id="3.50.50.60">
    <property type="entry name" value="FAD/NAD(P)-binding domain"/>
    <property type="match status" value="1"/>
</dbReference>
<dbReference type="EnsemblBacteria" id="ABM79962">
    <property type="protein sequence ID" value="ABM79962"/>
    <property type="gene ID" value="Hbut_0087"/>
</dbReference>
<name>A2BJ01_HYPBU</name>
<dbReference type="RefSeq" id="WP_011821279.1">
    <property type="nucleotide sequence ID" value="NC_008818.1"/>
</dbReference>
<dbReference type="PANTHER" id="PTHR42685">
    <property type="entry name" value="GERANYLGERANYL DIPHOSPHATE REDUCTASE"/>
    <property type="match status" value="1"/>
</dbReference>
<dbReference type="EMBL" id="CP000493">
    <property type="protein sequence ID" value="ABM79962.1"/>
    <property type="molecule type" value="Genomic_DNA"/>
</dbReference>
<dbReference type="OrthoDB" id="46008at2157"/>
<dbReference type="AlphaFoldDB" id="A2BJ01"/>
<dbReference type="InterPro" id="IPR036188">
    <property type="entry name" value="FAD/NAD-bd_sf"/>
</dbReference>
<dbReference type="HOGENOM" id="CLU_024648_0_1_2"/>
<dbReference type="Proteomes" id="UP000002593">
    <property type="component" value="Chromosome"/>
</dbReference>
<dbReference type="STRING" id="415426.Hbut_0087"/>
<organism evidence="1 2">
    <name type="scientific">Hyperthermus butylicus (strain DSM 5456 / JCM 9403 / PLM1-5)</name>
    <dbReference type="NCBI Taxonomy" id="415426"/>
    <lineage>
        <taxon>Archaea</taxon>
        <taxon>Thermoproteota</taxon>
        <taxon>Thermoprotei</taxon>
        <taxon>Desulfurococcales</taxon>
        <taxon>Pyrodictiaceae</taxon>
        <taxon>Hyperthermus</taxon>
    </lineage>
</organism>